<dbReference type="Gene3D" id="3.30.450.180">
    <property type="match status" value="1"/>
</dbReference>
<evidence type="ECO:0000313" key="2">
    <source>
        <dbReference type="EMBL" id="GGH16617.1"/>
    </source>
</evidence>
<feature type="domain" description="HTH cro/C1-type" evidence="1">
    <location>
        <begin position="15"/>
        <end position="69"/>
    </location>
</feature>
<name>A0A917MHF7_9HYPH</name>
<reference evidence="2" key="1">
    <citation type="journal article" date="2014" name="Int. J. Syst. Evol. Microbiol.">
        <title>Complete genome sequence of Corynebacterium casei LMG S-19264T (=DSM 44701T), isolated from a smear-ripened cheese.</title>
        <authorList>
            <consortium name="US DOE Joint Genome Institute (JGI-PGF)"/>
            <person name="Walter F."/>
            <person name="Albersmeier A."/>
            <person name="Kalinowski J."/>
            <person name="Ruckert C."/>
        </authorList>
    </citation>
    <scope>NUCLEOTIDE SEQUENCE</scope>
    <source>
        <strain evidence="2">CGMCC 1.12214</strain>
    </source>
</reference>
<dbReference type="Gene3D" id="1.10.260.40">
    <property type="entry name" value="lambda repressor-like DNA-binding domains"/>
    <property type="match status" value="1"/>
</dbReference>
<protein>
    <submittedName>
        <fullName evidence="2">Transcriptional regulator</fullName>
    </submittedName>
</protein>
<dbReference type="PROSITE" id="PS50943">
    <property type="entry name" value="HTH_CROC1"/>
    <property type="match status" value="1"/>
</dbReference>
<reference evidence="2" key="2">
    <citation type="submission" date="2020-09" db="EMBL/GenBank/DDBJ databases">
        <authorList>
            <person name="Sun Q."/>
            <person name="Zhou Y."/>
        </authorList>
    </citation>
    <scope>NUCLEOTIDE SEQUENCE</scope>
    <source>
        <strain evidence="2">CGMCC 1.12214</strain>
    </source>
</reference>
<evidence type="ECO:0000313" key="3">
    <source>
        <dbReference type="Proteomes" id="UP000603912"/>
    </source>
</evidence>
<dbReference type="GO" id="GO:0003677">
    <property type="term" value="F:DNA binding"/>
    <property type="evidence" value="ECO:0007669"/>
    <property type="project" value="InterPro"/>
</dbReference>
<dbReference type="SUPFAM" id="SSF47413">
    <property type="entry name" value="lambda repressor-like DNA-binding domains"/>
    <property type="match status" value="1"/>
</dbReference>
<dbReference type="Pfam" id="PF17765">
    <property type="entry name" value="MLTR_LBD"/>
    <property type="match status" value="1"/>
</dbReference>
<dbReference type="EMBL" id="BMES01000001">
    <property type="protein sequence ID" value="GGH16617.1"/>
    <property type="molecule type" value="Genomic_DNA"/>
</dbReference>
<accession>A0A917MHF7</accession>
<dbReference type="CDD" id="cd00093">
    <property type="entry name" value="HTH_XRE"/>
    <property type="match status" value="1"/>
</dbReference>
<gene>
    <name evidence="2" type="ORF">GCM10007036_17460</name>
</gene>
<dbReference type="Pfam" id="PF13560">
    <property type="entry name" value="HTH_31"/>
    <property type="match status" value="1"/>
</dbReference>
<dbReference type="AlphaFoldDB" id="A0A917MHF7"/>
<sequence length="263" mass="28896">MQTAEADTHTFGGLLRTWRQRRRVSQLDLSLDAEISSRHLSFLETGRARPSRDMVLRLAEQLDLPLRDRNALLLAAGYAPVYPERPLADPLLGPVRDLVERVLKGHEPLPALAIDRHWTLVAANAAVAPLLAGCAPALLEPPVNVLRLSLHPDGLSGRIVNLPEWREHLLERLRRQAAHSGDPALSTLMAELMGYPAPATDRRHAATELTEVAIPFRIATEGSVLSFLSTSMVFGTPRDVTVAELAIEAFWPADDTTAAAFKR</sequence>
<comment type="caution">
    <text evidence="2">The sequence shown here is derived from an EMBL/GenBank/DDBJ whole genome shotgun (WGS) entry which is preliminary data.</text>
</comment>
<dbReference type="PANTHER" id="PTHR35010">
    <property type="entry name" value="BLL4672 PROTEIN-RELATED"/>
    <property type="match status" value="1"/>
</dbReference>
<proteinExistence type="predicted"/>
<dbReference type="InterPro" id="IPR041413">
    <property type="entry name" value="MLTR_LBD"/>
</dbReference>
<dbReference type="InterPro" id="IPR001387">
    <property type="entry name" value="Cro/C1-type_HTH"/>
</dbReference>
<dbReference type="SMART" id="SM00530">
    <property type="entry name" value="HTH_XRE"/>
    <property type="match status" value="1"/>
</dbReference>
<keyword evidence="3" id="KW-1185">Reference proteome</keyword>
<dbReference type="PANTHER" id="PTHR35010:SF4">
    <property type="entry name" value="BLL5781 PROTEIN"/>
    <property type="match status" value="1"/>
</dbReference>
<evidence type="ECO:0000259" key="1">
    <source>
        <dbReference type="PROSITE" id="PS50943"/>
    </source>
</evidence>
<organism evidence="2 3">
    <name type="scientific">Alsobacter metallidurans</name>
    <dbReference type="NCBI Taxonomy" id="340221"/>
    <lineage>
        <taxon>Bacteria</taxon>
        <taxon>Pseudomonadati</taxon>
        <taxon>Pseudomonadota</taxon>
        <taxon>Alphaproteobacteria</taxon>
        <taxon>Hyphomicrobiales</taxon>
        <taxon>Alsobacteraceae</taxon>
        <taxon>Alsobacter</taxon>
    </lineage>
</organism>
<dbReference type="InterPro" id="IPR010982">
    <property type="entry name" value="Lambda_DNA-bd_dom_sf"/>
</dbReference>
<dbReference type="Proteomes" id="UP000603912">
    <property type="component" value="Unassembled WGS sequence"/>
</dbReference>